<dbReference type="GO" id="GO:0032259">
    <property type="term" value="P:methylation"/>
    <property type="evidence" value="ECO:0007669"/>
    <property type="project" value="UniProtKB-KW"/>
</dbReference>
<accession>A0A8B6SDD7</accession>
<reference evidence="6" key="1">
    <citation type="submission" date="2019-01" db="EMBL/GenBank/DDBJ databases">
        <title>Anaerobic oxidation of ethane by archaea from a marine hydrocarbon seep.</title>
        <authorList>
            <person name="Musat F."/>
        </authorList>
    </citation>
    <scope>NUCLEOTIDE SEQUENCE [LARGE SCALE GENOMIC DNA]</scope>
</reference>
<dbReference type="GO" id="GO:0008168">
    <property type="term" value="F:methyltransferase activity"/>
    <property type="evidence" value="ECO:0007669"/>
    <property type="project" value="UniProtKB-KW"/>
</dbReference>
<dbReference type="InterPro" id="IPR041698">
    <property type="entry name" value="Methyltransf_25"/>
</dbReference>
<dbReference type="Gene3D" id="3.40.50.150">
    <property type="entry name" value="Vaccinia Virus protein VP39"/>
    <property type="match status" value="1"/>
</dbReference>
<dbReference type="PANTHER" id="PTHR43464:SF19">
    <property type="entry name" value="UBIQUINONE BIOSYNTHESIS O-METHYLTRANSFERASE, MITOCHONDRIAL"/>
    <property type="match status" value="1"/>
</dbReference>
<dbReference type="CDD" id="cd02440">
    <property type="entry name" value="AdoMet_MTases"/>
    <property type="match status" value="1"/>
</dbReference>
<dbReference type="SUPFAM" id="SSF53335">
    <property type="entry name" value="S-adenosyl-L-methionine-dependent methyltransferases"/>
    <property type="match status" value="1"/>
</dbReference>
<dbReference type="Pfam" id="PF13649">
    <property type="entry name" value="Methyltransf_25"/>
    <property type="match status" value="1"/>
</dbReference>
<evidence type="ECO:0000256" key="3">
    <source>
        <dbReference type="ARBA" id="ARBA00022691"/>
    </source>
</evidence>
<evidence type="ECO:0000256" key="2">
    <source>
        <dbReference type="ARBA" id="ARBA00022679"/>
    </source>
</evidence>
<dbReference type="AlphaFoldDB" id="A0A8B6SDD7"/>
<comment type="caution">
    <text evidence="5">The sequence shown here is derived from an EMBL/GenBank/DDBJ whole genome shotgun (WGS) entry which is preliminary data.</text>
</comment>
<organism evidence="5 6">
    <name type="scientific">Candidatus Argoarchaeum ethanivorans</name>
    <dbReference type="NCBI Taxonomy" id="2608793"/>
    <lineage>
        <taxon>Archaea</taxon>
        <taxon>Methanobacteriati</taxon>
        <taxon>Methanobacteriota</taxon>
        <taxon>Stenosarchaea group</taxon>
        <taxon>Methanomicrobia</taxon>
        <taxon>Methanosarcinales</taxon>
        <taxon>Methanosarcinales incertae sedis</taxon>
        <taxon>GOM Arc I cluster</taxon>
        <taxon>Candidatus Argoarchaeum</taxon>
    </lineage>
</organism>
<dbReference type="InterPro" id="IPR029063">
    <property type="entry name" value="SAM-dependent_MTases_sf"/>
</dbReference>
<proteinExistence type="predicted"/>
<dbReference type="EMBL" id="RPGO01000024">
    <property type="protein sequence ID" value="RZB31018.1"/>
    <property type="molecule type" value="Genomic_DNA"/>
</dbReference>
<dbReference type="PANTHER" id="PTHR43464">
    <property type="entry name" value="METHYLTRANSFERASE"/>
    <property type="match status" value="1"/>
</dbReference>
<dbReference type="Proteomes" id="UP000291831">
    <property type="component" value="Unassembled WGS sequence"/>
</dbReference>
<sequence>MDAQTTHCYQKNAKEIFDRYGACCDGASRYFTLSFPPQAKILDIGTGSGRDARQLLELGYDAYGVDPCNEMMSLAITKYPELSGRITEGNLPRLEKPFGGNFDGVLCSAVLMHIPDEQLFDSVFAIRSVLKDNGRLLLSRQFSS</sequence>
<keyword evidence="2" id="KW-0808">Transferase</keyword>
<evidence type="ECO:0000259" key="4">
    <source>
        <dbReference type="Pfam" id="PF13649"/>
    </source>
</evidence>
<keyword evidence="3" id="KW-0949">S-adenosyl-L-methionine</keyword>
<evidence type="ECO:0000256" key="1">
    <source>
        <dbReference type="ARBA" id="ARBA00022603"/>
    </source>
</evidence>
<protein>
    <recommendedName>
        <fullName evidence="4">Methyltransferase domain-containing protein</fullName>
    </recommendedName>
</protein>
<feature type="domain" description="Methyltransferase" evidence="4">
    <location>
        <begin position="41"/>
        <end position="134"/>
    </location>
</feature>
<evidence type="ECO:0000313" key="6">
    <source>
        <dbReference type="Proteomes" id="UP000291831"/>
    </source>
</evidence>
<evidence type="ECO:0000313" key="5">
    <source>
        <dbReference type="EMBL" id="RZB31018.1"/>
    </source>
</evidence>
<keyword evidence="1" id="KW-0489">Methyltransferase</keyword>
<name>A0A8B6SDD7_9EURY</name>
<gene>
    <name evidence="5" type="ORF">AEth_00972</name>
</gene>